<evidence type="ECO:0000256" key="3">
    <source>
        <dbReference type="PROSITE-ProRule" id="PRU00221"/>
    </source>
</evidence>
<dbReference type="SMART" id="SM00320">
    <property type="entry name" value="WD40"/>
    <property type="match status" value="4"/>
</dbReference>
<dbReference type="Gene3D" id="2.130.10.10">
    <property type="entry name" value="YVTN repeat-like/Quinoprotein amine dehydrogenase"/>
    <property type="match status" value="2"/>
</dbReference>
<dbReference type="PROSITE" id="PS50082">
    <property type="entry name" value="WD_REPEATS_2"/>
    <property type="match status" value="2"/>
</dbReference>
<dbReference type="InterPro" id="IPR015943">
    <property type="entry name" value="WD40/YVTN_repeat-like_dom_sf"/>
</dbReference>
<dbReference type="InterPro" id="IPR001680">
    <property type="entry name" value="WD40_rpt"/>
</dbReference>
<evidence type="ECO:0000313" key="5">
    <source>
        <dbReference type="Proteomes" id="UP001500902"/>
    </source>
</evidence>
<accession>A0ABP7D2F9</accession>
<comment type="caution">
    <text evidence="4">The sequence shown here is derived from an EMBL/GenBank/DDBJ whole genome shotgun (WGS) entry which is preliminary data.</text>
</comment>
<evidence type="ECO:0000256" key="1">
    <source>
        <dbReference type="ARBA" id="ARBA00022574"/>
    </source>
</evidence>
<dbReference type="RefSeq" id="WP_344889361.1">
    <property type="nucleotide sequence ID" value="NZ_BAAAZP010000153.1"/>
</dbReference>
<keyword evidence="2" id="KW-0677">Repeat</keyword>
<name>A0ABP7D2F9_9ACTN</name>
<keyword evidence="1 3" id="KW-0853">WD repeat</keyword>
<keyword evidence="5" id="KW-1185">Reference proteome</keyword>
<dbReference type="Proteomes" id="UP001500902">
    <property type="component" value="Unassembled WGS sequence"/>
</dbReference>
<organism evidence="4 5">
    <name type="scientific">Nonomuraea antimicrobica</name>
    <dbReference type="NCBI Taxonomy" id="561173"/>
    <lineage>
        <taxon>Bacteria</taxon>
        <taxon>Bacillati</taxon>
        <taxon>Actinomycetota</taxon>
        <taxon>Actinomycetes</taxon>
        <taxon>Streptosporangiales</taxon>
        <taxon>Streptosporangiaceae</taxon>
        <taxon>Nonomuraea</taxon>
    </lineage>
</organism>
<dbReference type="Pfam" id="PF00400">
    <property type="entry name" value="WD40"/>
    <property type="match status" value="2"/>
</dbReference>
<reference evidence="5" key="1">
    <citation type="journal article" date="2019" name="Int. J. Syst. Evol. Microbiol.">
        <title>The Global Catalogue of Microorganisms (GCM) 10K type strain sequencing project: providing services to taxonomists for standard genome sequencing and annotation.</title>
        <authorList>
            <consortium name="The Broad Institute Genomics Platform"/>
            <consortium name="The Broad Institute Genome Sequencing Center for Infectious Disease"/>
            <person name="Wu L."/>
            <person name="Ma J."/>
        </authorList>
    </citation>
    <scope>NUCLEOTIDE SEQUENCE [LARGE SCALE GENOMIC DNA]</scope>
    <source>
        <strain evidence="5">JCM 16904</strain>
    </source>
</reference>
<dbReference type="EMBL" id="BAAAZP010000153">
    <property type="protein sequence ID" value="GAA3698548.1"/>
    <property type="molecule type" value="Genomic_DNA"/>
</dbReference>
<evidence type="ECO:0000256" key="2">
    <source>
        <dbReference type="ARBA" id="ARBA00022737"/>
    </source>
</evidence>
<feature type="repeat" description="WD" evidence="3">
    <location>
        <begin position="263"/>
        <end position="296"/>
    </location>
</feature>
<dbReference type="PANTHER" id="PTHR44019">
    <property type="entry name" value="WD REPEAT-CONTAINING PROTEIN 55"/>
    <property type="match status" value="1"/>
</dbReference>
<sequence length="675" mass="72074">MPDEGDLYLGPSDDHGDAVTAVAVSPDGRMGATGARSGEIRLWDLRHGLLSAYVGGLQGGPVDSAAFIGDARQPKLLTTGPSASLWTVAAEALEWRQLPWDGGRLLTSSDREAVLRQCGDLRWLGVFGPLYGFIKHYSPATLGCTASGLIVVSTDEGLVKAWRRPPEERQEGDAGLVWAFGGGDAADQRLMRCCDQWRLVVSPRRGRVVVLDAETGAVVTAFVPPARPTAIAAHPDRPLVVLGGRDGSLSWWDARSGHCLGRVQAHTGRVRALALATGTDLVMSVSQDGTAALWRLHDRGPVGRFAPPTPAGPRELTQVAGTPDGRCWLVGGRGGQVHVLHWSGHAGLVPQRIGRPSWVMGGSDVETLLDDVRHHWDDGPASLAAVRELASGDLDQAWHGTAVDALADLIVNGADPAAREAAVIALAEIDQGRATTVLSQMFDRHDGHGSAGRLLAYFTGEDASTTEELVASLPGTDSFLGVLTSAALGERGAAAVPAVHAALRAFPLPARDDADHWFRDESTKYWLMYALRRSGAAAAPATPTLLSVLEDEEIYRDTRHQAKAALQAIGLPETADTIVAEVRRRADLAVHGNNRADDEDDEAEGFSLLLDVLLGMPPTALAAAREVGPALEAVRRRFGDGIRTYEEDGEIREYTLVEIRLTDHIDEKIAKQIKG</sequence>
<dbReference type="PANTHER" id="PTHR44019:SF8">
    <property type="entry name" value="POC1 CENTRIOLAR PROTEIN HOMOLOG"/>
    <property type="match status" value="1"/>
</dbReference>
<dbReference type="InterPro" id="IPR050505">
    <property type="entry name" value="WDR55/POC1"/>
</dbReference>
<dbReference type="PROSITE" id="PS50294">
    <property type="entry name" value="WD_REPEATS_REGION"/>
    <property type="match status" value="2"/>
</dbReference>
<dbReference type="SUPFAM" id="SSF50998">
    <property type="entry name" value="Quinoprotein alcohol dehydrogenase-like"/>
    <property type="match status" value="1"/>
</dbReference>
<evidence type="ECO:0000313" key="4">
    <source>
        <dbReference type="EMBL" id="GAA3698548.1"/>
    </source>
</evidence>
<evidence type="ECO:0008006" key="6">
    <source>
        <dbReference type="Google" id="ProtNLM"/>
    </source>
</evidence>
<gene>
    <name evidence="4" type="ORF">GCM10022224_075660</name>
</gene>
<feature type="repeat" description="WD" evidence="3">
    <location>
        <begin position="12"/>
        <end position="46"/>
    </location>
</feature>
<proteinExistence type="predicted"/>
<dbReference type="InterPro" id="IPR011047">
    <property type="entry name" value="Quinoprotein_ADH-like_sf"/>
</dbReference>
<protein>
    <recommendedName>
        <fullName evidence="6">WD40 repeat</fullName>
    </recommendedName>
</protein>